<dbReference type="AlphaFoldDB" id="A0A382CFJ0"/>
<evidence type="ECO:0008006" key="2">
    <source>
        <dbReference type="Google" id="ProtNLM"/>
    </source>
</evidence>
<dbReference type="InterPro" id="IPR050952">
    <property type="entry name" value="TRIM-NHL_E3_ligases"/>
</dbReference>
<evidence type="ECO:0000313" key="1">
    <source>
        <dbReference type="EMBL" id="SVB24865.1"/>
    </source>
</evidence>
<dbReference type="SUPFAM" id="SSF63829">
    <property type="entry name" value="Calcium-dependent phosphotriesterase"/>
    <property type="match status" value="1"/>
</dbReference>
<dbReference type="PANTHER" id="PTHR24104:SF25">
    <property type="entry name" value="PROTEIN LIN-41"/>
    <property type="match status" value="1"/>
</dbReference>
<dbReference type="GO" id="GO:0008270">
    <property type="term" value="F:zinc ion binding"/>
    <property type="evidence" value="ECO:0007669"/>
    <property type="project" value="UniProtKB-KW"/>
</dbReference>
<gene>
    <name evidence="1" type="ORF">METZ01_LOCUS177719</name>
</gene>
<proteinExistence type="predicted"/>
<accession>A0A382CFJ0</accession>
<dbReference type="PANTHER" id="PTHR24104">
    <property type="entry name" value="E3 UBIQUITIN-PROTEIN LIGASE NHLRC1-RELATED"/>
    <property type="match status" value="1"/>
</dbReference>
<name>A0A382CFJ0_9ZZZZ</name>
<dbReference type="CDD" id="cd05819">
    <property type="entry name" value="NHL"/>
    <property type="match status" value="1"/>
</dbReference>
<dbReference type="InterPro" id="IPR011042">
    <property type="entry name" value="6-blade_b-propeller_TolB-like"/>
</dbReference>
<dbReference type="Gene3D" id="2.120.10.30">
    <property type="entry name" value="TolB, C-terminal domain"/>
    <property type="match status" value="2"/>
</dbReference>
<protein>
    <recommendedName>
        <fullName evidence="2">6-bladed beta-propeller</fullName>
    </recommendedName>
</protein>
<sequence>MTTTTFKLEYLTNVGFAADFGGRGFQLPTSMAIRSDGTIFVASRGKPTTKGSNGIQMVTKDHDFLGQIATNDSALGGMIWPTDIVLDGDDNIYLSDEKLHRITKFDRDGNPVGYWGEKGSQPGKFNQPSGLLVQGDYLLVVDSRNNRVQRYTFDGQYIDQWG</sequence>
<feature type="non-terminal residue" evidence="1">
    <location>
        <position position="162"/>
    </location>
</feature>
<reference evidence="1" key="1">
    <citation type="submission" date="2018-05" db="EMBL/GenBank/DDBJ databases">
        <authorList>
            <person name="Lanie J.A."/>
            <person name="Ng W.-L."/>
            <person name="Kazmierczak K.M."/>
            <person name="Andrzejewski T.M."/>
            <person name="Davidsen T.M."/>
            <person name="Wayne K.J."/>
            <person name="Tettelin H."/>
            <person name="Glass J.I."/>
            <person name="Rusch D."/>
            <person name="Podicherti R."/>
            <person name="Tsui H.-C.T."/>
            <person name="Winkler M.E."/>
        </authorList>
    </citation>
    <scope>NUCLEOTIDE SEQUENCE</scope>
</reference>
<organism evidence="1">
    <name type="scientific">marine metagenome</name>
    <dbReference type="NCBI Taxonomy" id="408172"/>
    <lineage>
        <taxon>unclassified sequences</taxon>
        <taxon>metagenomes</taxon>
        <taxon>ecological metagenomes</taxon>
    </lineage>
</organism>
<dbReference type="EMBL" id="UINC01034277">
    <property type="protein sequence ID" value="SVB24865.1"/>
    <property type="molecule type" value="Genomic_DNA"/>
</dbReference>